<dbReference type="AlphaFoldDB" id="A0A120CYS1"/>
<feature type="compositionally biased region" description="Basic and acidic residues" evidence="1">
    <location>
        <begin position="10"/>
        <end position="27"/>
    </location>
</feature>
<feature type="region of interest" description="Disordered" evidence="1">
    <location>
        <begin position="1"/>
        <end position="27"/>
    </location>
</feature>
<accession>A0A120CYS1</accession>
<dbReference type="Proteomes" id="UP000059074">
    <property type="component" value="Unassembled WGS sequence"/>
</dbReference>
<evidence type="ECO:0000313" key="2">
    <source>
        <dbReference type="EMBL" id="KWT72974.1"/>
    </source>
</evidence>
<proteinExistence type="predicted"/>
<keyword evidence="3" id="KW-1185">Reference proteome</keyword>
<name>A0A120CYS1_HYPSL</name>
<reference evidence="2 3" key="1">
    <citation type="submission" date="2015-10" db="EMBL/GenBank/DDBJ databases">
        <title>Transcriptomic analysis of a linuron degrading triple-species bacterial consortium.</title>
        <authorList>
            <person name="Albers P."/>
        </authorList>
    </citation>
    <scope>NUCLEOTIDE SEQUENCE [LARGE SCALE GENOMIC DNA]</scope>
    <source>
        <strain evidence="2 3">WDL6</strain>
    </source>
</reference>
<evidence type="ECO:0000313" key="3">
    <source>
        <dbReference type="Proteomes" id="UP000059074"/>
    </source>
</evidence>
<dbReference type="PATRIC" id="fig|121290.4.peg.3297"/>
<sequence>MVSFGNRWATRPEPRHSETSTDTPFHARREIDKLETFSGNDAASITSEIISIIRL</sequence>
<protein>
    <submittedName>
        <fullName evidence="2">Uncharacterized protein</fullName>
    </submittedName>
</protein>
<organism evidence="2 3">
    <name type="scientific">Hyphomicrobium sulfonivorans</name>
    <dbReference type="NCBI Taxonomy" id="121290"/>
    <lineage>
        <taxon>Bacteria</taxon>
        <taxon>Pseudomonadati</taxon>
        <taxon>Pseudomonadota</taxon>
        <taxon>Alphaproteobacteria</taxon>
        <taxon>Hyphomicrobiales</taxon>
        <taxon>Hyphomicrobiaceae</taxon>
        <taxon>Hyphomicrobium</taxon>
    </lineage>
</organism>
<gene>
    <name evidence="2" type="ORF">APY04_0024</name>
</gene>
<comment type="caution">
    <text evidence="2">The sequence shown here is derived from an EMBL/GenBank/DDBJ whole genome shotgun (WGS) entry which is preliminary data.</text>
</comment>
<dbReference type="EMBL" id="LMTR01000003">
    <property type="protein sequence ID" value="KWT72974.1"/>
    <property type="molecule type" value="Genomic_DNA"/>
</dbReference>
<evidence type="ECO:0000256" key="1">
    <source>
        <dbReference type="SAM" id="MobiDB-lite"/>
    </source>
</evidence>